<protein>
    <recommendedName>
        <fullName evidence="4">Hydrogenase maturation factor HypA</fullName>
    </recommendedName>
</protein>
<feature type="binding site" evidence="4">
    <location>
        <position position="73"/>
    </location>
    <ligand>
        <name>Zn(2+)</name>
        <dbReference type="ChEBI" id="CHEBI:29105"/>
    </ligand>
</feature>
<dbReference type="PIRSF" id="PIRSF004761">
    <property type="entry name" value="Hydrgn_mat_HypA"/>
    <property type="match status" value="1"/>
</dbReference>
<keyword evidence="2 4" id="KW-0479">Metal-binding</keyword>
<proteinExistence type="inferred from homology"/>
<evidence type="ECO:0000256" key="4">
    <source>
        <dbReference type="HAMAP-Rule" id="MF_00213"/>
    </source>
</evidence>
<keyword evidence="1 4" id="KW-0533">Nickel</keyword>
<keyword evidence="3 4" id="KW-0862">Zinc</keyword>
<sequence length="113" mass="12524">MHEIAIVDNLITVVDDQVKEHQLEKVHRVHLVVGQLTGVVEDVLRFCWQVSAEGTPWEGAQLTVDQKAAVALCADCNVEYELKEQCFACPHCGGAIKSLVTGKELYIDYIEGD</sequence>
<gene>
    <name evidence="4 5" type="primary">hypA</name>
    <name evidence="5" type="ORF">MFMK1_002619</name>
</gene>
<dbReference type="InterPro" id="IPR000688">
    <property type="entry name" value="HypA/HybF"/>
</dbReference>
<evidence type="ECO:0000256" key="3">
    <source>
        <dbReference type="ARBA" id="ARBA00022833"/>
    </source>
</evidence>
<dbReference type="EMBL" id="CP121694">
    <property type="protein sequence ID" value="WRO22780.1"/>
    <property type="molecule type" value="Genomic_DNA"/>
</dbReference>
<reference evidence="5 6" key="1">
    <citation type="submission" date="2023-04" db="EMBL/GenBank/DDBJ databases">
        <authorList>
            <person name="Hsu D."/>
        </authorList>
    </citation>
    <scope>NUCLEOTIDE SEQUENCE [LARGE SCALE GENOMIC DNA]</scope>
    <source>
        <strain evidence="5 6">MK1</strain>
    </source>
</reference>
<comment type="function">
    <text evidence="4">Involved in the maturation of [NiFe] hydrogenases. Required for nickel insertion into the metal center of the hydrogenase.</text>
</comment>
<dbReference type="PANTHER" id="PTHR34535">
    <property type="entry name" value="HYDROGENASE MATURATION FACTOR HYPA"/>
    <property type="match status" value="1"/>
</dbReference>
<feature type="binding site" evidence="4">
    <location>
        <position position="92"/>
    </location>
    <ligand>
        <name>Zn(2+)</name>
        <dbReference type="ChEBI" id="CHEBI:29105"/>
    </ligand>
</feature>
<accession>A0AAU0UPC1</accession>
<dbReference type="GO" id="GO:0016151">
    <property type="term" value="F:nickel cation binding"/>
    <property type="evidence" value="ECO:0007669"/>
    <property type="project" value="UniProtKB-UniRule"/>
</dbReference>
<name>A0AAU0UPC1_9FIRM</name>
<comment type="similarity">
    <text evidence="4">Belongs to the HypA/HybF family.</text>
</comment>
<dbReference type="HAMAP" id="MF_00213">
    <property type="entry name" value="HypA_HybF"/>
    <property type="match status" value="1"/>
</dbReference>
<evidence type="ECO:0000256" key="1">
    <source>
        <dbReference type="ARBA" id="ARBA00022596"/>
    </source>
</evidence>
<dbReference type="Proteomes" id="UP001329915">
    <property type="component" value="Chromosome"/>
</dbReference>
<organism evidence="5 6">
    <name type="scientific">Metallumcola ferriviriculae</name>
    <dbReference type="NCBI Taxonomy" id="3039180"/>
    <lineage>
        <taxon>Bacteria</taxon>
        <taxon>Bacillati</taxon>
        <taxon>Bacillota</taxon>
        <taxon>Clostridia</taxon>
        <taxon>Neomoorellales</taxon>
        <taxon>Desulfitibacteraceae</taxon>
        <taxon>Metallumcola</taxon>
    </lineage>
</organism>
<dbReference type="PANTHER" id="PTHR34535:SF3">
    <property type="entry name" value="HYDROGENASE MATURATION FACTOR HYPA"/>
    <property type="match status" value="1"/>
</dbReference>
<feature type="binding site" evidence="4">
    <location>
        <position position="89"/>
    </location>
    <ligand>
        <name>Zn(2+)</name>
        <dbReference type="ChEBI" id="CHEBI:29105"/>
    </ligand>
</feature>
<keyword evidence="6" id="KW-1185">Reference proteome</keyword>
<dbReference type="Pfam" id="PF01155">
    <property type="entry name" value="HypA"/>
    <property type="match status" value="1"/>
</dbReference>
<dbReference type="RefSeq" id="WP_366922177.1">
    <property type="nucleotide sequence ID" value="NZ_CP121694.1"/>
</dbReference>
<evidence type="ECO:0000313" key="5">
    <source>
        <dbReference type="EMBL" id="WRO22780.1"/>
    </source>
</evidence>
<dbReference type="NCBIfam" id="TIGR00100">
    <property type="entry name" value="hypA"/>
    <property type="match status" value="1"/>
</dbReference>
<dbReference type="GO" id="GO:0051604">
    <property type="term" value="P:protein maturation"/>
    <property type="evidence" value="ECO:0007669"/>
    <property type="project" value="InterPro"/>
</dbReference>
<dbReference type="Gene3D" id="3.30.2320.80">
    <property type="match status" value="1"/>
</dbReference>
<feature type="binding site" evidence="4">
    <location>
        <position position="76"/>
    </location>
    <ligand>
        <name>Zn(2+)</name>
        <dbReference type="ChEBI" id="CHEBI:29105"/>
    </ligand>
</feature>
<dbReference type="KEGG" id="dbc:MFMK1_002619"/>
<feature type="binding site" evidence="4">
    <location>
        <position position="2"/>
    </location>
    <ligand>
        <name>Ni(2+)</name>
        <dbReference type="ChEBI" id="CHEBI:49786"/>
    </ligand>
</feature>
<evidence type="ECO:0000313" key="6">
    <source>
        <dbReference type="Proteomes" id="UP001329915"/>
    </source>
</evidence>
<dbReference type="AlphaFoldDB" id="A0AAU0UPC1"/>
<evidence type="ECO:0000256" key="2">
    <source>
        <dbReference type="ARBA" id="ARBA00022723"/>
    </source>
</evidence>
<dbReference type="GO" id="GO:0008270">
    <property type="term" value="F:zinc ion binding"/>
    <property type="evidence" value="ECO:0007669"/>
    <property type="project" value="UniProtKB-UniRule"/>
</dbReference>